<evidence type="ECO:0000313" key="2">
    <source>
        <dbReference type="Proteomes" id="UP000613580"/>
    </source>
</evidence>
<sequence>MAASTSSIPFKFDATSWNLGLSTDVIKILNDNFQYMLKFVDPDWENDKANFPLWEPANNAGFSDVPAETLEFLRELKIPLWKGEPSLLLHELGSYANDRVMKERIEKIFRPSDINCFVNSSGTGKTRHLLEALCLQWGFYFSFKDKILDIGPADMDSLEARIQTKTAFSDELPDEADPTFGTKVALNRKLAQDGCAHAIFARLLVFRMFLEAIVASGRSITPTDKRKWTLLQVNPNYLNCPLVPDIFDHLTGTLDAPNDLLRLQRSSFRFNGAFQGTTKTLLGSFSALLFDHYREPGKKPASQTPFYFVVDESQLASMLMRSSFRAGVRTDGKLETRSLLRELLVVLFFLIRLGPILGVIITGTGLDLDMMLESARSVVYKSSLRDGLFRTDTGGFYENSDTHARYIKKYIPPHLLAQESGQWLVKRMTTWLVGRYRTTAAMLTRLLGTGFRKPHDEMNRWITYNARVIPSDHAAVTLPDITASNDRVDDIGTLISQLHFYKIDRNVKMRDSFVRAVFESFLRSSVTSNIYGEARLWVECGFARFTDSKLKECRIFEPLIVLAAMSQMERAAAMRYSDGDPDLAESIQPGQLLMQYIESKTSEKDNKNNGYENYVALLLAQALGELTPLDDVFQFHDLPGHRPAWSKKRGRLVLLHREDGPQSAPSCYEVNWAKSRLPSGQLGHTCSTVEETLAWLDHRDPLRAAICWIRGSGT</sequence>
<proteinExistence type="predicted"/>
<accession>A0A8H6SE21</accession>
<reference evidence="1" key="1">
    <citation type="submission" date="2020-05" db="EMBL/GenBank/DDBJ databases">
        <title>Mycena genomes resolve the evolution of fungal bioluminescence.</title>
        <authorList>
            <person name="Tsai I.J."/>
        </authorList>
    </citation>
    <scope>NUCLEOTIDE SEQUENCE</scope>
    <source>
        <strain evidence="1">110903Hualien_Pintung</strain>
    </source>
</reference>
<dbReference type="Proteomes" id="UP000613580">
    <property type="component" value="Unassembled WGS sequence"/>
</dbReference>
<gene>
    <name evidence="1" type="ORF">HMN09_01066700</name>
</gene>
<dbReference type="AlphaFoldDB" id="A0A8H6SE21"/>
<comment type="caution">
    <text evidence="1">The sequence shown here is derived from an EMBL/GenBank/DDBJ whole genome shotgun (WGS) entry which is preliminary data.</text>
</comment>
<dbReference type="OrthoDB" id="2393824at2759"/>
<evidence type="ECO:0000313" key="1">
    <source>
        <dbReference type="EMBL" id="KAF7296592.1"/>
    </source>
</evidence>
<organism evidence="1 2">
    <name type="scientific">Mycena chlorophos</name>
    <name type="common">Agaric fungus</name>
    <name type="synonym">Agaricus chlorophos</name>
    <dbReference type="NCBI Taxonomy" id="658473"/>
    <lineage>
        <taxon>Eukaryota</taxon>
        <taxon>Fungi</taxon>
        <taxon>Dikarya</taxon>
        <taxon>Basidiomycota</taxon>
        <taxon>Agaricomycotina</taxon>
        <taxon>Agaricomycetes</taxon>
        <taxon>Agaricomycetidae</taxon>
        <taxon>Agaricales</taxon>
        <taxon>Marasmiineae</taxon>
        <taxon>Mycenaceae</taxon>
        <taxon>Mycena</taxon>
    </lineage>
</organism>
<protein>
    <submittedName>
        <fullName evidence="1">Uncharacterized protein</fullName>
    </submittedName>
</protein>
<keyword evidence="2" id="KW-1185">Reference proteome</keyword>
<dbReference type="EMBL" id="JACAZE010000016">
    <property type="protein sequence ID" value="KAF7296592.1"/>
    <property type="molecule type" value="Genomic_DNA"/>
</dbReference>
<name>A0A8H6SE21_MYCCL</name>